<proteinExistence type="predicted"/>
<dbReference type="EMBL" id="LAZR01069726">
    <property type="protein sequence ID" value="KKK47148.1"/>
    <property type="molecule type" value="Genomic_DNA"/>
</dbReference>
<reference evidence="1" key="1">
    <citation type="journal article" date="2015" name="Nature">
        <title>Complex archaea that bridge the gap between prokaryotes and eukaryotes.</title>
        <authorList>
            <person name="Spang A."/>
            <person name="Saw J.H."/>
            <person name="Jorgensen S.L."/>
            <person name="Zaremba-Niedzwiedzka K."/>
            <person name="Martijn J."/>
            <person name="Lind A.E."/>
            <person name="van Eijk R."/>
            <person name="Schleper C."/>
            <person name="Guy L."/>
            <person name="Ettema T.J."/>
        </authorList>
    </citation>
    <scope>NUCLEOTIDE SEQUENCE</scope>
</reference>
<comment type="caution">
    <text evidence="1">The sequence shown here is derived from an EMBL/GenBank/DDBJ whole genome shotgun (WGS) entry which is preliminary data.</text>
</comment>
<protein>
    <submittedName>
        <fullName evidence="1">Uncharacterized protein</fullName>
    </submittedName>
</protein>
<feature type="non-terminal residue" evidence="1">
    <location>
        <position position="1"/>
    </location>
</feature>
<name>A0A0F8VS19_9ZZZZ</name>
<accession>A0A0F8VS19</accession>
<gene>
    <name evidence="1" type="ORF">LCGC14_3158140</name>
</gene>
<sequence length="89" mass="10621">HAWFPNATWQHHHRLDLFLKQVTDNELHCLLRGHERALLSMMKHILAGTALYDVRMKMYSMQDARLCPYMRGYSWWDGTPIRKVIDAEP</sequence>
<evidence type="ECO:0000313" key="1">
    <source>
        <dbReference type="EMBL" id="KKK47148.1"/>
    </source>
</evidence>
<organism evidence="1">
    <name type="scientific">marine sediment metagenome</name>
    <dbReference type="NCBI Taxonomy" id="412755"/>
    <lineage>
        <taxon>unclassified sequences</taxon>
        <taxon>metagenomes</taxon>
        <taxon>ecological metagenomes</taxon>
    </lineage>
</organism>
<dbReference type="AlphaFoldDB" id="A0A0F8VS19"/>